<evidence type="ECO:0000313" key="8">
    <source>
        <dbReference type="EMBL" id="CAH2079629.1"/>
    </source>
</evidence>
<dbReference type="Pfam" id="PF13855">
    <property type="entry name" value="LRR_8"/>
    <property type="match status" value="1"/>
</dbReference>
<dbReference type="GO" id="GO:0016020">
    <property type="term" value="C:membrane"/>
    <property type="evidence" value="ECO:0007669"/>
    <property type="project" value="UniProtKB-SubCell"/>
</dbReference>
<dbReference type="SUPFAM" id="SSF52058">
    <property type="entry name" value="L domain-like"/>
    <property type="match status" value="1"/>
</dbReference>
<evidence type="ECO:0000256" key="6">
    <source>
        <dbReference type="ARBA" id="ARBA00023170"/>
    </source>
</evidence>
<evidence type="ECO:0000256" key="5">
    <source>
        <dbReference type="ARBA" id="ARBA00023136"/>
    </source>
</evidence>
<proteinExistence type="predicted"/>
<dbReference type="AlphaFoldDB" id="A0AAU9T8H0"/>
<evidence type="ECO:0000256" key="7">
    <source>
        <dbReference type="ARBA" id="ARBA00023180"/>
    </source>
</evidence>
<dbReference type="InterPro" id="IPR001611">
    <property type="entry name" value="Leu-rich_rpt"/>
</dbReference>
<reference evidence="8 9" key="1">
    <citation type="submission" date="2022-03" db="EMBL/GenBank/DDBJ databases">
        <authorList>
            <person name="Nunn A."/>
            <person name="Chopra R."/>
            <person name="Nunn A."/>
            <person name="Contreras Garrido A."/>
        </authorList>
    </citation>
    <scope>NUCLEOTIDE SEQUENCE [LARGE SCALE GENOMIC DNA]</scope>
</reference>
<keyword evidence="5" id="KW-0472">Membrane</keyword>
<accession>A0AAU9T8H0</accession>
<comment type="subcellular location">
    <subcellularLocation>
        <location evidence="1">Membrane</location>
        <topology evidence="1">Single-pass type I membrane protein</topology>
    </subcellularLocation>
</comment>
<dbReference type="Proteomes" id="UP000836841">
    <property type="component" value="Chromosome 7"/>
</dbReference>
<evidence type="ECO:0000256" key="3">
    <source>
        <dbReference type="ARBA" id="ARBA00022729"/>
    </source>
</evidence>
<organism evidence="8 9">
    <name type="scientific">Thlaspi arvense</name>
    <name type="common">Field penny-cress</name>
    <dbReference type="NCBI Taxonomy" id="13288"/>
    <lineage>
        <taxon>Eukaryota</taxon>
        <taxon>Viridiplantae</taxon>
        <taxon>Streptophyta</taxon>
        <taxon>Embryophyta</taxon>
        <taxon>Tracheophyta</taxon>
        <taxon>Spermatophyta</taxon>
        <taxon>Magnoliopsida</taxon>
        <taxon>eudicotyledons</taxon>
        <taxon>Gunneridae</taxon>
        <taxon>Pentapetalae</taxon>
        <taxon>rosids</taxon>
        <taxon>malvids</taxon>
        <taxon>Brassicales</taxon>
        <taxon>Brassicaceae</taxon>
        <taxon>Thlaspideae</taxon>
        <taxon>Thlaspi</taxon>
    </lineage>
</organism>
<gene>
    <name evidence="8" type="ORF">TAV2_LOCUS22890</name>
</gene>
<dbReference type="PROSITE" id="PS51450">
    <property type="entry name" value="LRR"/>
    <property type="match status" value="1"/>
</dbReference>
<evidence type="ECO:0000256" key="4">
    <source>
        <dbReference type="ARBA" id="ARBA00022989"/>
    </source>
</evidence>
<protein>
    <submittedName>
        <fullName evidence="8">Uncharacterized protein</fullName>
    </submittedName>
</protein>
<keyword evidence="9" id="KW-1185">Reference proteome</keyword>
<sequence length="278" mass="31559">MSLIYHPLTHSTKHSKANTMDKTRRTVLFSLLVVFTLLTTVLSKHLCNQDDKKALLNIKKIPKQPLSPCLVAPQKRLLLLCGDATVNHRVISLTIFTGEISGQIPHEVGDFPYLQKLIFRKLSNLTGEIPPTITKLKHLHFLWLRWTNLTSPVRAFLSQLKNLHYLNLSFNELFGSIPSSLSLLPKLDYIDLSRNKLTGLIPESFGSFIRQVPDLFLSHNQLSGNILVQWTETPLQSFDVSYNRLCGRIPSGGNFQKFDYFSYIHNKCLCGAPLDSCK</sequence>
<evidence type="ECO:0000313" key="9">
    <source>
        <dbReference type="Proteomes" id="UP000836841"/>
    </source>
</evidence>
<evidence type="ECO:0000256" key="1">
    <source>
        <dbReference type="ARBA" id="ARBA00004479"/>
    </source>
</evidence>
<dbReference type="InterPro" id="IPR046956">
    <property type="entry name" value="RLP23-like"/>
</dbReference>
<keyword evidence="7" id="KW-0325">Glycoprotein</keyword>
<dbReference type="Gene3D" id="3.80.10.10">
    <property type="entry name" value="Ribonuclease Inhibitor"/>
    <property type="match status" value="1"/>
</dbReference>
<keyword evidence="6" id="KW-0675">Receptor</keyword>
<keyword evidence="2" id="KW-0812">Transmembrane</keyword>
<keyword evidence="4" id="KW-1133">Transmembrane helix</keyword>
<name>A0AAU9T8H0_THLAR</name>
<evidence type="ECO:0000256" key="2">
    <source>
        <dbReference type="ARBA" id="ARBA00022692"/>
    </source>
</evidence>
<dbReference type="InterPro" id="IPR032675">
    <property type="entry name" value="LRR_dom_sf"/>
</dbReference>
<keyword evidence="3" id="KW-0732">Signal</keyword>
<dbReference type="EMBL" id="OU466863">
    <property type="protein sequence ID" value="CAH2079629.1"/>
    <property type="molecule type" value="Genomic_DNA"/>
</dbReference>
<dbReference type="PANTHER" id="PTHR48063">
    <property type="entry name" value="LRR RECEPTOR-LIKE KINASE"/>
    <property type="match status" value="1"/>
</dbReference>